<sequence>ATQIQELKHEVEHLQLENEYQLRLKAMNHSLKMKENTDKHKQEIEDLKAKIGHLTEEETSYKQKLLREYERYEELQKQSQLMQDSYEQQIQEMETTHQKAVQELVDYYEHSLTERETKLEQAKDEAQLKQREEEELRKLIEEEADDEIVQLRTNYERQLRQEKETNMQLLGDNSILKKKFTSQQRDVEEHKNEIQRQHAEQQKLQGIIKNLDKDIHSLKREVQERDETIQDKEKRIYDLKKKNQELEKFKFVLDFKIQELRRQVEPREEEICNMRIQIQDMENELAKFHRTNTHLELNISELQQKLKVTEKDLKNEKLKVHNLDLSLDRFRTELHACAGLLQDPKKLKESVKTLYQKHVQDVQTDRSAEDFDLHAEFSRQRDHLERSLASLRRKLLKDTSIHRTEYTKVMQ</sequence>
<dbReference type="Proteomes" id="UP000694941">
    <property type="component" value="Unplaced"/>
</dbReference>
<accession>A0ABM1RW59</accession>
<protein>
    <submittedName>
        <fullName evidence="3">Cilia- and flagella-associated protein 57-like</fullName>
    </submittedName>
</protein>
<feature type="coiled-coil region" evidence="1">
    <location>
        <begin position="4"/>
        <end position="249"/>
    </location>
</feature>
<reference evidence="3" key="1">
    <citation type="submission" date="2025-08" db="UniProtKB">
        <authorList>
            <consortium name="RefSeq"/>
        </authorList>
    </citation>
    <scope>IDENTIFICATION</scope>
    <source>
        <tissue evidence="3">Muscle</tissue>
    </source>
</reference>
<gene>
    <name evidence="3" type="primary">LOC111083399</name>
</gene>
<organism evidence="2 3">
    <name type="scientific">Limulus polyphemus</name>
    <name type="common">Atlantic horseshoe crab</name>
    <dbReference type="NCBI Taxonomy" id="6850"/>
    <lineage>
        <taxon>Eukaryota</taxon>
        <taxon>Metazoa</taxon>
        <taxon>Ecdysozoa</taxon>
        <taxon>Arthropoda</taxon>
        <taxon>Chelicerata</taxon>
        <taxon>Merostomata</taxon>
        <taxon>Xiphosura</taxon>
        <taxon>Limulidae</taxon>
        <taxon>Limulus</taxon>
    </lineage>
</organism>
<feature type="non-terminal residue" evidence="3">
    <location>
        <position position="411"/>
    </location>
</feature>
<proteinExistence type="predicted"/>
<dbReference type="Gene3D" id="1.10.287.1490">
    <property type="match status" value="1"/>
</dbReference>
<keyword evidence="2" id="KW-1185">Reference proteome</keyword>
<feature type="coiled-coil region" evidence="1">
    <location>
        <begin position="278"/>
        <end position="319"/>
    </location>
</feature>
<name>A0ABM1RW59_LIMPO</name>
<dbReference type="PANTHER" id="PTHR32215:SF0">
    <property type="entry name" value="CILIA- AND FLAGELLA-ASSOCIATED PROTEIN 57"/>
    <property type="match status" value="1"/>
</dbReference>
<dbReference type="GeneID" id="111083399"/>
<dbReference type="InterPro" id="IPR052993">
    <property type="entry name" value="CFA-57"/>
</dbReference>
<evidence type="ECO:0000313" key="2">
    <source>
        <dbReference type="Proteomes" id="UP000694941"/>
    </source>
</evidence>
<evidence type="ECO:0000313" key="3">
    <source>
        <dbReference type="RefSeq" id="XP_022235614.1"/>
    </source>
</evidence>
<dbReference type="PANTHER" id="PTHR32215">
    <property type="entry name" value="CILIA- AND FLAGELLA-ASSOCIATED PROTEIN 57"/>
    <property type="match status" value="1"/>
</dbReference>
<evidence type="ECO:0000256" key="1">
    <source>
        <dbReference type="SAM" id="Coils"/>
    </source>
</evidence>
<feature type="non-terminal residue" evidence="3">
    <location>
        <position position="1"/>
    </location>
</feature>
<dbReference type="RefSeq" id="XP_022235614.1">
    <property type="nucleotide sequence ID" value="XM_022379906.1"/>
</dbReference>
<keyword evidence="1" id="KW-0175">Coiled coil</keyword>